<dbReference type="InterPro" id="IPR052340">
    <property type="entry name" value="RNase_Y/CdgJ"/>
</dbReference>
<dbReference type="OrthoDB" id="9784953at2"/>
<dbReference type="Proteomes" id="UP000253769">
    <property type="component" value="Unassembled WGS sequence"/>
</dbReference>
<keyword evidence="3" id="KW-1185">Reference proteome</keyword>
<name>A0A369WU86_9GAMM</name>
<evidence type="ECO:0000313" key="2">
    <source>
        <dbReference type="EMBL" id="RDE25232.1"/>
    </source>
</evidence>
<dbReference type="EMBL" id="QQOH01000001">
    <property type="protein sequence ID" value="RDE25232.1"/>
    <property type="molecule type" value="Genomic_DNA"/>
</dbReference>
<sequence length="276" mass="31179">MNGKPYLIPPRPEVLLTLTRLVKAEEPDFDTIVETIKTDVSIYTVVLSMANSPRYAGVQKFTSLHQVVMRLGLKRLYSLIELIVLKKSLSKAGRLERFWDSAIEVAELSAMLAPRVSSEDPDTAYTVGMLHDCGIPLMIESYPDYREFLGAIEGQQVAALSLQENERYGVDHFSIGAEIAETWGMPDRVCQAIRLQLQYPTVLLDASDHSNDSSKTLLCLIMLAKNISERYRRYWRLSSSSPDISDLLPTLTYLGLSDLDYIDLRDHCLDQLECRA</sequence>
<evidence type="ECO:0000313" key="3">
    <source>
        <dbReference type="Proteomes" id="UP000253769"/>
    </source>
</evidence>
<gene>
    <name evidence="2" type="ORF">DV711_06690</name>
</gene>
<dbReference type="SUPFAM" id="SSF109604">
    <property type="entry name" value="HD-domain/PDEase-like"/>
    <property type="match status" value="1"/>
</dbReference>
<reference evidence="2 3" key="1">
    <citation type="submission" date="2018-07" db="EMBL/GenBank/DDBJ databases">
        <title>Motiliproteus coralliicola sp. nov., a bacterium isolated from Coral.</title>
        <authorList>
            <person name="Wang G."/>
        </authorList>
    </citation>
    <scope>NUCLEOTIDE SEQUENCE [LARGE SCALE GENOMIC DNA]</scope>
    <source>
        <strain evidence="2 3">C34</strain>
    </source>
</reference>
<dbReference type="AlphaFoldDB" id="A0A369WU86"/>
<dbReference type="PANTHER" id="PTHR33525">
    <property type="match status" value="1"/>
</dbReference>
<protein>
    <submittedName>
        <fullName evidence="2">HDOD domain-containing protein</fullName>
    </submittedName>
</protein>
<proteinExistence type="predicted"/>
<feature type="domain" description="HDOD" evidence="1">
    <location>
        <begin position="8"/>
        <end position="199"/>
    </location>
</feature>
<dbReference type="RefSeq" id="WP_114694829.1">
    <property type="nucleotide sequence ID" value="NZ_QQOH01000001.1"/>
</dbReference>
<dbReference type="PROSITE" id="PS51833">
    <property type="entry name" value="HDOD"/>
    <property type="match status" value="1"/>
</dbReference>
<accession>A0A369WU86</accession>
<comment type="caution">
    <text evidence="2">The sequence shown here is derived from an EMBL/GenBank/DDBJ whole genome shotgun (WGS) entry which is preliminary data.</text>
</comment>
<organism evidence="2 3">
    <name type="scientific">Motiliproteus coralliicola</name>
    <dbReference type="NCBI Taxonomy" id="2283196"/>
    <lineage>
        <taxon>Bacteria</taxon>
        <taxon>Pseudomonadati</taxon>
        <taxon>Pseudomonadota</taxon>
        <taxon>Gammaproteobacteria</taxon>
        <taxon>Oceanospirillales</taxon>
        <taxon>Oceanospirillaceae</taxon>
        <taxon>Motiliproteus</taxon>
    </lineage>
</organism>
<dbReference type="InterPro" id="IPR013976">
    <property type="entry name" value="HDOD"/>
</dbReference>
<dbReference type="Pfam" id="PF08668">
    <property type="entry name" value="HDOD"/>
    <property type="match status" value="1"/>
</dbReference>
<dbReference type="Gene3D" id="1.10.3210.10">
    <property type="entry name" value="Hypothetical protein af1432"/>
    <property type="match status" value="1"/>
</dbReference>
<dbReference type="PANTHER" id="PTHR33525:SF6">
    <property type="entry name" value="HDOD DOMAIN-CONTAINING PROTEIN"/>
    <property type="match status" value="1"/>
</dbReference>
<evidence type="ECO:0000259" key="1">
    <source>
        <dbReference type="PROSITE" id="PS51833"/>
    </source>
</evidence>